<dbReference type="PANTHER" id="PTHR34989">
    <property type="entry name" value="PROTEIN HDED"/>
    <property type="match status" value="1"/>
</dbReference>
<feature type="transmembrane region" description="Helical" evidence="1">
    <location>
        <begin position="21"/>
        <end position="42"/>
    </location>
</feature>
<dbReference type="EMBL" id="PRLM01000004">
    <property type="protein sequence ID" value="RYC74700.1"/>
    <property type="molecule type" value="Genomic_DNA"/>
</dbReference>
<dbReference type="Proteomes" id="UP001191019">
    <property type="component" value="Unassembled WGS sequence"/>
</dbReference>
<protein>
    <recommendedName>
        <fullName evidence="4">Acid-resistance membrane protein</fullName>
    </recommendedName>
</protein>
<feature type="transmembrane region" description="Helical" evidence="1">
    <location>
        <begin position="78"/>
        <end position="100"/>
    </location>
</feature>
<feature type="transmembrane region" description="Helical" evidence="1">
    <location>
        <begin position="48"/>
        <end position="71"/>
    </location>
</feature>
<dbReference type="PANTHER" id="PTHR34989:SF1">
    <property type="entry name" value="PROTEIN HDED"/>
    <property type="match status" value="1"/>
</dbReference>
<evidence type="ECO:0000313" key="3">
    <source>
        <dbReference type="Proteomes" id="UP001191019"/>
    </source>
</evidence>
<feature type="transmembrane region" description="Helical" evidence="1">
    <location>
        <begin position="164"/>
        <end position="184"/>
    </location>
</feature>
<organism evidence="2 3">
    <name type="scientific">Candidatus Nanosyncoccus alces</name>
    <dbReference type="NCBI Taxonomy" id="2171997"/>
    <lineage>
        <taxon>Bacteria</taxon>
        <taxon>Candidatus Saccharimonadota</taxon>
        <taxon>Candidatus Nanosyncoccalia</taxon>
        <taxon>Candidatus Nanosyncoccales</taxon>
        <taxon>Candidatus Nanosyncoccaceae</taxon>
        <taxon>Candidatus Nanosyncoccus</taxon>
    </lineage>
</organism>
<comment type="caution">
    <text evidence="2">The sequence shown here is derived from an EMBL/GenBank/DDBJ whole genome shotgun (WGS) entry which is preliminary data.</text>
</comment>
<keyword evidence="1" id="KW-1133">Transmembrane helix</keyword>
<name>A0ABY0FLX7_9BACT</name>
<gene>
    <name evidence="2" type="ORF">G3RUM_00453</name>
</gene>
<dbReference type="InterPro" id="IPR052712">
    <property type="entry name" value="Acid_resist_chaperone_HdeD"/>
</dbReference>
<keyword evidence="1" id="KW-0472">Membrane</keyword>
<evidence type="ECO:0000313" key="2">
    <source>
        <dbReference type="EMBL" id="RYC74700.1"/>
    </source>
</evidence>
<evidence type="ECO:0008006" key="4">
    <source>
        <dbReference type="Google" id="ProtNLM"/>
    </source>
</evidence>
<feature type="transmembrane region" description="Helical" evidence="1">
    <location>
        <begin position="106"/>
        <end position="124"/>
    </location>
</feature>
<reference evidence="2 3" key="1">
    <citation type="journal article" date="2018" name="bioRxiv">
        <title>Evidence of independent acquisition and adaption of ultra-small bacteria to human hosts across the highly diverse yet reduced genomes of the phylum Saccharibacteria.</title>
        <authorList>
            <person name="McLean J.S."/>
            <person name="Bor B."/>
            <person name="To T.T."/>
            <person name="Liu Q."/>
            <person name="Kearns K.A."/>
            <person name="Solden L.M."/>
            <person name="Wrighton K.C."/>
            <person name="He X."/>
            <person name="Shi W."/>
        </authorList>
    </citation>
    <scope>NUCLEOTIDE SEQUENCE [LARGE SCALE GENOMIC DNA]</scope>
    <source>
        <strain evidence="2 3">TM7_G3_2_Rum_HOT_351B</strain>
    </source>
</reference>
<dbReference type="InterPro" id="IPR005325">
    <property type="entry name" value="DUF308_memb"/>
</dbReference>
<accession>A0ABY0FLX7</accession>
<dbReference type="Pfam" id="PF03729">
    <property type="entry name" value="DUF308"/>
    <property type="match status" value="1"/>
</dbReference>
<sequence>MSKVEIIKRPVERLGWDLKKSAWSAAIESLIIMFLGILFVAWPDITVVVVANVLGAVFIVSGIYQIINYFVVKGQNDFFNNGLLTGVVALLIGIAAIVIGEDIANIFRIIIGIWMIYESLVRVNTSIKLHATGVKVWSYILIIALVMLALGIFVTFNTGAVVQLIGWMMILTGIVGIVGDIIFIQQINTVIEKLTK</sequence>
<keyword evidence="1" id="KW-0812">Transmembrane</keyword>
<evidence type="ECO:0000256" key="1">
    <source>
        <dbReference type="SAM" id="Phobius"/>
    </source>
</evidence>
<reference evidence="2 3" key="2">
    <citation type="journal article" date="2020" name="Cell Rep.">
        <title>Acquisition and Adaptation of Ultra-small Parasitic Reduced Genome Bacteria to Mammalian Hosts.</title>
        <authorList>
            <person name="McLean J.S."/>
            <person name="Bor B."/>
            <person name="Kerns K.A."/>
            <person name="Liu Q."/>
            <person name="To T.T."/>
            <person name="Solden L."/>
            <person name="Hendrickson E.L."/>
            <person name="Wrighton K."/>
            <person name="Shi W."/>
            <person name="He X."/>
        </authorList>
    </citation>
    <scope>NUCLEOTIDE SEQUENCE [LARGE SCALE GENOMIC DNA]</scope>
    <source>
        <strain evidence="2 3">TM7_G3_2_Rum_HOT_351B</strain>
    </source>
</reference>
<dbReference type="RefSeq" id="WP_129734974.1">
    <property type="nucleotide sequence ID" value="NZ_PRLM01000004.1"/>
</dbReference>
<keyword evidence="3" id="KW-1185">Reference proteome</keyword>
<proteinExistence type="predicted"/>
<feature type="transmembrane region" description="Helical" evidence="1">
    <location>
        <begin position="136"/>
        <end position="158"/>
    </location>
</feature>